<dbReference type="Gene3D" id="2.60.40.2950">
    <property type="match status" value="1"/>
</dbReference>
<gene>
    <name evidence="1" type="ORF">g.34313</name>
</gene>
<accession>A0A146LRC6</accession>
<feature type="non-terminal residue" evidence="1">
    <location>
        <position position="165"/>
    </location>
</feature>
<reference evidence="1" key="1">
    <citation type="journal article" date="2016" name="Gigascience">
        <title>De novo construction of an expanded transcriptome assembly for the western tarnished plant bug, Lygus hesperus.</title>
        <authorList>
            <person name="Tassone E.E."/>
            <person name="Geib S.M."/>
            <person name="Hall B."/>
            <person name="Fabrick J.A."/>
            <person name="Brent C.S."/>
            <person name="Hull J.J."/>
        </authorList>
    </citation>
    <scope>NUCLEOTIDE SEQUENCE</scope>
</reference>
<dbReference type="EMBL" id="GDHC01008251">
    <property type="protein sequence ID" value="JAQ10378.1"/>
    <property type="molecule type" value="Transcribed_RNA"/>
</dbReference>
<sequence>NDSLNLSISVIRSSSGSDTEVLLNISAGPAFQQLVVIKLACKTADDLHSSPAMNFDNLDFGFSNPNPPLLQSLTNPVPLPSAPTTSVRPIPTPPFYVVVAPEKVRPYCDLDVAVTIVGSSQPVSVTLGLFGTEKDNSYLKTSVITVQPNTTGIAKIPIKELKPDE</sequence>
<feature type="non-terminal residue" evidence="1">
    <location>
        <position position="1"/>
    </location>
</feature>
<protein>
    <submittedName>
        <fullName evidence="1">Uncharacterized protein</fullName>
    </submittedName>
</protein>
<name>A0A146LRC6_LYGHE</name>
<dbReference type="AlphaFoldDB" id="A0A146LRC6"/>
<proteinExistence type="predicted"/>
<evidence type="ECO:0000313" key="1">
    <source>
        <dbReference type="EMBL" id="JAQ10378.1"/>
    </source>
</evidence>
<organism evidence="1">
    <name type="scientific">Lygus hesperus</name>
    <name type="common">Western plant bug</name>
    <dbReference type="NCBI Taxonomy" id="30085"/>
    <lineage>
        <taxon>Eukaryota</taxon>
        <taxon>Metazoa</taxon>
        <taxon>Ecdysozoa</taxon>
        <taxon>Arthropoda</taxon>
        <taxon>Hexapoda</taxon>
        <taxon>Insecta</taxon>
        <taxon>Pterygota</taxon>
        <taxon>Neoptera</taxon>
        <taxon>Paraneoptera</taxon>
        <taxon>Hemiptera</taxon>
        <taxon>Heteroptera</taxon>
        <taxon>Panheteroptera</taxon>
        <taxon>Cimicomorpha</taxon>
        <taxon>Miridae</taxon>
        <taxon>Mirini</taxon>
        <taxon>Lygus</taxon>
    </lineage>
</organism>